<reference evidence="3 4" key="1">
    <citation type="submission" date="2019-07" db="EMBL/GenBank/DDBJ databases">
        <title>Novel species isolated from glacier.</title>
        <authorList>
            <person name="Liu Q."/>
            <person name="Xin Y.-H."/>
        </authorList>
    </citation>
    <scope>NUCLEOTIDE SEQUENCE [LARGE SCALE GENOMIC DNA]</scope>
    <source>
        <strain evidence="3 4">LB1R16</strain>
    </source>
</reference>
<accession>A0A552UIF4</accession>
<gene>
    <name evidence="3" type="ORF">FMM06_07805</name>
</gene>
<comment type="caution">
    <text evidence="3">The sequence shown here is derived from an EMBL/GenBank/DDBJ whole genome shotgun (WGS) entry which is preliminary data.</text>
</comment>
<feature type="transmembrane region" description="Helical" evidence="2">
    <location>
        <begin position="6"/>
        <end position="31"/>
    </location>
</feature>
<name>A0A552UIF4_9SPHN</name>
<feature type="compositionally biased region" description="Basic and acidic residues" evidence="1">
    <location>
        <begin position="44"/>
        <end position="67"/>
    </location>
</feature>
<proteinExistence type="predicted"/>
<evidence type="ECO:0000256" key="1">
    <source>
        <dbReference type="SAM" id="MobiDB-lite"/>
    </source>
</evidence>
<keyword evidence="4" id="KW-1185">Reference proteome</keyword>
<keyword evidence="2" id="KW-1133">Transmembrane helix</keyword>
<dbReference type="Proteomes" id="UP000317894">
    <property type="component" value="Unassembled WGS sequence"/>
</dbReference>
<sequence>METTQGLLGSLNLITIGLVLLVAIGAAAWFFRKKENRHPMGKNEGLHSDLDAARRADVDPPRTRDAL</sequence>
<evidence type="ECO:0000313" key="3">
    <source>
        <dbReference type="EMBL" id="TRW18008.1"/>
    </source>
</evidence>
<keyword evidence="2" id="KW-0472">Membrane</keyword>
<keyword evidence="2" id="KW-0812">Transmembrane</keyword>
<evidence type="ECO:0000256" key="2">
    <source>
        <dbReference type="SAM" id="Phobius"/>
    </source>
</evidence>
<protein>
    <submittedName>
        <fullName evidence="3">Uncharacterized protein</fullName>
    </submittedName>
</protein>
<dbReference type="EMBL" id="VJWA01000001">
    <property type="protein sequence ID" value="TRW18008.1"/>
    <property type="molecule type" value="Genomic_DNA"/>
</dbReference>
<organism evidence="3 4">
    <name type="scientific">Glacieibacterium frigidum</name>
    <dbReference type="NCBI Taxonomy" id="2593303"/>
    <lineage>
        <taxon>Bacteria</taxon>
        <taxon>Pseudomonadati</taxon>
        <taxon>Pseudomonadota</taxon>
        <taxon>Alphaproteobacteria</taxon>
        <taxon>Sphingomonadales</taxon>
        <taxon>Sphingosinicellaceae</taxon>
        <taxon>Glacieibacterium</taxon>
    </lineage>
</organism>
<dbReference type="RefSeq" id="WP_144236702.1">
    <property type="nucleotide sequence ID" value="NZ_VJWA01000001.1"/>
</dbReference>
<dbReference type="AlphaFoldDB" id="A0A552UIF4"/>
<evidence type="ECO:0000313" key="4">
    <source>
        <dbReference type="Proteomes" id="UP000317894"/>
    </source>
</evidence>
<feature type="region of interest" description="Disordered" evidence="1">
    <location>
        <begin position="38"/>
        <end position="67"/>
    </location>
</feature>